<dbReference type="OrthoDB" id="2322602at2"/>
<feature type="transmembrane region" description="Helical" evidence="1">
    <location>
        <begin position="211"/>
        <end position="232"/>
    </location>
</feature>
<reference evidence="2 3" key="1">
    <citation type="submission" date="2015-01" db="EMBL/GenBank/DDBJ databases">
        <title>Comparative genomics of the lactic acid bacteria isolated from the honey bee gut.</title>
        <authorList>
            <person name="Ellegaard K.M."/>
            <person name="Tamarit D."/>
            <person name="Javelind E."/>
            <person name="Olofsson T."/>
            <person name="Andersson S.G."/>
            <person name="Vasquez A."/>
        </authorList>
    </citation>
    <scope>NUCLEOTIDE SEQUENCE [LARGE SCALE GENOMIC DNA]</scope>
    <source>
        <strain evidence="2 3">Hma8</strain>
    </source>
</reference>
<sequence>MANGARDGLHRINREQNEDYKKVLSFIIFLIVSLTMITATFLNPFFMKGQIRSNSNEAVVVRQINKHFDALAEIIGANKNGNANLLTTKQTQPIADHIIDYTLGTPWFKFSNMKLAKQILHDIDLNVDQGVSSDAQLVQEKLKEQENNAPYDVIDAFNLNTITLGGNVAFILLIVNVIILIMAIISLRSLISDMKLFLNLKMLTHEVTASGMWAGFWLILIAGVLAVIPVIFNVESLAVLGYVLEISSSIFLDFVIIGVVLYILSAIPWEISSPNN</sequence>
<dbReference type="HOGENOM" id="CLU_1014853_0_0_9"/>
<gene>
    <name evidence="2" type="ORF">JF74_02100</name>
</gene>
<feature type="transmembrane region" description="Helical" evidence="1">
    <location>
        <begin position="23"/>
        <end position="46"/>
    </location>
</feature>
<keyword evidence="1" id="KW-0812">Transmembrane</keyword>
<feature type="transmembrane region" description="Helical" evidence="1">
    <location>
        <begin position="239"/>
        <end position="264"/>
    </location>
</feature>
<accession>A0A0F4LIU1</accession>
<evidence type="ECO:0000313" key="3">
    <source>
        <dbReference type="Proteomes" id="UP000033531"/>
    </source>
</evidence>
<evidence type="ECO:0000256" key="1">
    <source>
        <dbReference type="SAM" id="Phobius"/>
    </source>
</evidence>
<keyword evidence="1" id="KW-1133">Transmembrane helix</keyword>
<evidence type="ECO:0000313" key="2">
    <source>
        <dbReference type="EMBL" id="KJY58174.1"/>
    </source>
</evidence>
<keyword evidence="1" id="KW-0472">Membrane</keyword>
<dbReference type="EMBL" id="JXLI01000005">
    <property type="protein sequence ID" value="KJY58174.1"/>
    <property type="molecule type" value="Genomic_DNA"/>
</dbReference>
<feature type="transmembrane region" description="Helical" evidence="1">
    <location>
        <begin position="168"/>
        <end position="191"/>
    </location>
</feature>
<dbReference type="PATRIC" id="fig|1218507.3.peg.371"/>
<dbReference type="RefSeq" id="WP_046324163.1">
    <property type="nucleotide sequence ID" value="NZ_JBHTMT010000011.1"/>
</dbReference>
<dbReference type="Proteomes" id="UP000033531">
    <property type="component" value="Unassembled WGS sequence"/>
</dbReference>
<comment type="caution">
    <text evidence="2">The sequence shown here is derived from an EMBL/GenBank/DDBJ whole genome shotgun (WGS) entry which is preliminary data.</text>
</comment>
<organism evidence="2 3">
    <name type="scientific">Lactobacillus melliventris</name>
    <dbReference type="NCBI Taxonomy" id="1218507"/>
    <lineage>
        <taxon>Bacteria</taxon>
        <taxon>Bacillati</taxon>
        <taxon>Bacillota</taxon>
        <taxon>Bacilli</taxon>
        <taxon>Lactobacillales</taxon>
        <taxon>Lactobacillaceae</taxon>
        <taxon>Lactobacillus</taxon>
    </lineage>
</organism>
<protein>
    <submittedName>
        <fullName evidence="2">Uncharacterized protein</fullName>
    </submittedName>
</protein>
<name>A0A0F4LIU1_9LACO</name>
<dbReference type="AlphaFoldDB" id="A0A0F4LIU1"/>
<dbReference type="STRING" id="1218507.JF74_02100"/>
<proteinExistence type="predicted"/>